<organism evidence="4">
    <name type="scientific">Streptomyces sp. NBC_00060</name>
    <dbReference type="NCBI Taxonomy" id="2975636"/>
    <lineage>
        <taxon>Bacteria</taxon>
        <taxon>Bacillati</taxon>
        <taxon>Actinomycetota</taxon>
        <taxon>Actinomycetes</taxon>
        <taxon>Kitasatosporales</taxon>
        <taxon>Streptomycetaceae</taxon>
        <taxon>Streptomyces</taxon>
    </lineage>
</organism>
<name>A0AAU2HEX8_9ACTN</name>
<keyword evidence="2" id="KW-0732">Signal</keyword>
<feature type="domain" description="Glycosyl hydrolase family 98 putative carbohydrate-binding module" evidence="3">
    <location>
        <begin position="86"/>
        <end position="178"/>
    </location>
</feature>
<reference evidence="4" key="1">
    <citation type="submission" date="2022-10" db="EMBL/GenBank/DDBJ databases">
        <title>The complete genomes of actinobacterial strains from the NBC collection.</title>
        <authorList>
            <person name="Joergensen T.S."/>
            <person name="Alvarez Arevalo M."/>
            <person name="Sterndorff E.B."/>
            <person name="Faurdal D."/>
            <person name="Vuksanovic O."/>
            <person name="Mourched A.-S."/>
            <person name="Charusanti P."/>
            <person name="Shaw S."/>
            <person name="Blin K."/>
            <person name="Weber T."/>
        </authorList>
    </citation>
    <scope>NUCLEOTIDE SEQUENCE</scope>
    <source>
        <strain evidence="4">NBC_00060</strain>
        <plasmid evidence="4">unnamed1</plasmid>
    </source>
</reference>
<protein>
    <submittedName>
        <fullName evidence="4">NPCBM/NEW2 domain-containing protein</fullName>
    </submittedName>
</protein>
<proteinExistence type="predicted"/>
<evidence type="ECO:0000259" key="3">
    <source>
        <dbReference type="Pfam" id="PF08305"/>
    </source>
</evidence>
<dbReference type="Gene3D" id="2.60.120.1060">
    <property type="entry name" value="NPCBM/NEW2 domain"/>
    <property type="match status" value="1"/>
</dbReference>
<evidence type="ECO:0000313" key="4">
    <source>
        <dbReference type="EMBL" id="WTU45830.1"/>
    </source>
</evidence>
<evidence type="ECO:0000256" key="2">
    <source>
        <dbReference type="SAM" id="SignalP"/>
    </source>
</evidence>
<geneLocation type="plasmid" evidence="4">
    <name>unnamed1</name>
</geneLocation>
<feature type="signal peptide" evidence="2">
    <location>
        <begin position="1"/>
        <end position="21"/>
    </location>
</feature>
<keyword evidence="4" id="KW-0614">Plasmid</keyword>
<dbReference type="SUPFAM" id="SSF49785">
    <property type="entry name" value="Galactose-binding domain-like"/>
    <property type="match status" value="1"/>
</dbReference>
<feature type="chain" id="PRO_5043379001" evidence="2">
    <location>
        <begin position="22"/>
        <end position="195"/>
    </location>
</feature>
<dbReference type="Pfam" id="PF08305">
    <property type="entry name" value="NPCBM"/>
    <property type="match status" value="1"/>
</dbReference>
<gene>
    <name evidence="4" type="ORF">OHV25_40240</name>
</gene>
<feature type="compositionally biased region" description="Low complexity" evidence="1">
    <location>
        <begin position="40"/>
        <end position="55"/>
    </location>
</feature>
<dbReference type="InterPro" id="IPR008979">
    <property type="entry name" value="Galactose-bd-like_sf"/>
</dbReference>
<dbReference type="AlphaFoldDB" id="A0AAU2HEX8"/>
<accession>A0AAU2HEX8</accession>
<feature type="region of interest" description="Disordered" evidence="1">
    <location>
        <begin position="40"/>
        <end position="68"/>
    </location>
</feature>
<dbReference type="InterPro" id="IPR038637">
    <property type="entry name" value="NPCBM_sf"/>
</dbReference>
<evidence type="ECO:0000256" key="1">
    <source>
        <dbReference type="SAM" id="MobiDB-lite"/>
    </source>
</evidence>
<dbReference type="EMBL" id="CP108254">
    <property type="protein sequence ID" value="WTU45830.1"/>
    <property type="molecule type" value="Genomic_DNA"/>
</dbReference>
<dbReference type="InterPro" id="IPR013222">
    <property type="entry name" value="Glyco_hyd_98_carb-bd"/>
</dbReference>
<sequence>MTAFTGLAGLLLGFFGVPSFVTPPTARTVTATTTVTATATVTASPAPDPSGSTSSPPSPRADGTKDVPLTDIAPLGGSYVNWAVGPVVMGGKRFSNAVTTEPGNGESVGYSINERYQSLTATVGLDDDGLAYPATVTFKSGDESGKTLKTVTAQINRPAKVTVELTGVAILTIEVGQADFKTPKVALGDPVLHRL</sequence>